<evidence type="ECO:0000313" key="9">
    <source>
        <dbReference type="EMBL" id="ALU29518.1"/>
    </source>
</evidence>
<proteinExistence type="inferred from homology"/>
<dbReference type="PANTHER" id="PTHR10871">
    <property type="entry name" value="30S RIBOSOMAL PROTEIN S13/40S RIBOSOMAL PROTEIN S18"/>
    <property type="match status" value="1"/>
</dbReference>
<keyword evidence="4 6" id="KW-0689">Ribosomal protein</keyword>
<keyword evidence="2 6" id="KW-0699">rRNA-binding</keyword>
<dbReference type="HAMAP" id="MF_01315">
    <property type="entry name" value="Ribosomal_uS13"/>
    <property type="match status" value="1"/>
</dbReference>
<dbReference type="PROSITE" id="PS00646">
    <property type="entry name" value="RIBOSOMAL_S13_1"/>
    <property type="match status" value="1"/>
</dbReference>
<dbReference type="Proteomes" id="UP000065473">
    <property type="component" value="Chromosome"/>
</dbReference>
<organism evidence="9 12">
    <name type="scientific">Sulfolobus acidocaldarius</name>
    <dbReference type="NCBI Taxonomy" id="2285"/>
    <lineage>
        <taxon>Archaea</taxon>
        <taxon>Thermoproteota</taxon>
        <taxon>Thermoprotei</taxon>
        <taxon>Sulfolobales</taxon>
        <taxon>Sulfolobaceae</taxon>
        <taxon>Sulfolobus</taxon>
    </lineage>
</organism>
<dbReference type="InterPro" id="IPR019977">
    <property type="entry name" value="Ribosomal_uS13_archaeal"/>
</dbReference>
<protein>
    <recommendedName>
        <fullName evidence="6">Small ribosomal subunit protein uS13</fullName>
    </recommendedName>
</protein>
<dbReference type="SUPFAM" id="SSF46946">
    <property type="entry name" value="S13-like H2TH domain"/>
    <property type="match status" value="1"/>
</dbReference>
<dbReference type="GO" id="GO:0015935">
    <property type="term" value="C:small ribosomal subunit"/>
    <property type="evidence" value="ECO:0007669"/>
    <property type="project" value="TreeGrafter"/>
</dbReference>
<dbReference type="OrthoDB" id="372127at2157"/>
<dbReference type="GO" id="GO:0019843">
    <property type="term" value="F:rRNA binding"/>
    <property type="evidence" value="ECO:0007669"/>
    <property type="project" value="UniProtKB-UniRule"/>
</dbReference>
<name>A0A0U3FP18_9CREN</name>
<dbReference type="GO" id="GO:0005829">
    <property type="term" value="C:cytosol"/>
    <property type="evidence" value="ECO:0007669"/>
    <property type="project" value="TreeGrafter"/>
</dbReference>
<dbReference type="OMA" id="SYKGVRH"/>
<feature type="region of interest" description="Disordered" evidence="8">
    <location>
        <begin position="132"/>
        <end position="170"/>
    </location>
</feature>
<dbReference type="InterPro" id="IPR018269">
    <property type="entry name" value="Ribosomal_uS13_CS"/>
</dbReference>
<dbReference type="Proteomes" id="UP000060043">
    <property type="component" value="Chromosome"/>
</dbReference>
<dbReference type="PaxDb" id="1435377-SUSAZ_00380"/>
<evidence type="ECO:0000256" key="4">
    <source>
        <dbReference type="ARBA" id="ARBA00022980"/>
    </source>
</evidence>
<evidence type="ECO:0000256" key="3">
    <source>
        <dbReference type="ARBA" id="ARBA00022884"/>
    </source>
</evidence>
<dbReference type="GeneID" id="14550610"/>
<dbReference type="PIRSF" id="PIRSF002134">
    <property type="entry name" value="Ribosomal_S13"/>
    <property type="match status" value="1"/>
</dbReference>
<evidence type="ECO:0000256" key="1">
    <source>
        <dbReference type="ARBA" id="ARBA00008080"/>
    </source>
</evidence>
<reference evidence="11 12" key="1">
    <citation type="submission" date="2015-12" db="EMBL/GenBank/DDBJ databases">
        <title>A stable core within a dynamic pangenome in Sulfolobus acidocaldarius.</title>
        <authorList>
            <person name="Anderson R."/>
            <person name="Kouris A."/>
            <person name="Seward C."/>
            <person name="Campbell K."/>
            <person name="Whitaker R."/>
        </authorList>
    </citation>
    <scope>NUCLEOTIDE SEQUENCE [LARGE SCALE GENOMIC DNA]</scope>
    <source>
        <strain evidence="9 12">GG12-C01-09</strain>
        <strain evidence="10 11">NG05B_CO5_07</strain>
    </source>
</reference>
<evidence type="ECO:0000256" key="8">
    <source>
        <dbReference type="SAM" id="MobiDB-lite"/>
    </source>
</evidence>
<evidence type="ECO:0000313" key="12">
    <source>
        <dbReference type="Proteomes" id="UP000065473"/>
    </source>
</evidence>
<dbReference type="GO" id="GO:0006412">
    <property type="term" value="P:translation"/>
    <property type="evidence" value="ECO:0007669"/>
    <property type="project" value="UniProtKB-UniRule"/>
</dbReference>
<dbReference type="Pfam" id="PF00416">
    <property type="entry name" value="Ribosomal_S13"/>
    <property type="match status" value="1"/>
</dbReference>
<gene>
    <name evidence="6" type="primary">rps13</name>
    <name evidence="9" type="ORF">ATY89_05870</name>
    <name evidence="10" type="ORF">ATZ20_08895</name>
</gene>
<dbReference type="InterPro" id="IPR010979">
    <property type="entry name" value="Ribosomal_uS13-like_H2TH"/>
</dbReference>
<dbReference type="RefSeq" id="WP_011277008.1">
    <property type="nucleotide sequence ID" value="NZ_BHWZ01000001.1"/>
</dbReference>
<comment type="function">
    <text evidence="6">Located at the top of the head of the 30S subunit, it contacts several helices of the 16S rRNA. In the 70S ribosome it contacts the 23S rRNA (bridge B1a) and protein L5 of the 50S subunit (bridge B1b), connecting the 2 subunits; these bridges are implicated in subunit movement.</text>
</comment>
<dbReference type="PROSITE" id="PS50159">
    <property type="entry name" value="RIBOSOMAL_S13_2"/>
    <property type="match status" value="1"/>
</dbReference>
<comment type="similarity">
    <text evidence="1 6 7">Belongs to the universal ribosomal protein uS13 family.</text>
</comment>
<dbReference type="SMR" id="A0A0U3FP18"/>
<dbReference type="STRING" id="1435377.SUSAZ_00380"/>
<dbReference type="AlphaFoldDB" id="A0A0U3FP18"/>
<comment type="subunit">
    <text evidence="6">Part of the 30S ribosomal subunit. Forms a loose heterodimer with protein S19. Forms two bridges to the 50S subunit in the 70S ribosome.</text>
</comment>
<evidence type="ECO:0000256" key="2">
    <source>
        <dbReference type="ARBA" id="ARBA00022730"/>
    </source>
</evidence>
<dbReference type="InterPro" id="IPR001892">
    <property type="entry name" value="Ribosomal_uS13"/>
</dbReference>
<dbReference type="EMBL" id="CP013695">
    <property type="protein sequence ID" value="ALU32248.1"/>
    <property type="molecule type" value="Genomic_DNA"/>
</dbReference>
<evidence type="ECO:0000256" key="7">
    <source>
        <dbReference type="RuleBase" id="RU003830"/>
    </source>
</evidence>
<evidence type="ECO:0000256" key="5">
    <source>
        <dbReference type="ARBA" id="ARBA00023274"/>
    </source>
</evidence>
<keyword evidence="5 6" id="KW-0687">Ribonucleoprotein</keyword>
<dbReference type="GO" id="GO:0003735">
    <property type="term" value="F:structural constituent of ribosome"/>
    <property type="evidence" value="ECO:0007669"/>
    <property type="project" value="InterPro"/>
</dbReference>
<dbReference type="NCBIfam" id="TIGR03629">
    <property type="entry name" value="uS13_arch"/>
    <property type="match status" value="1"/>
</dbReference>
<dbReference type="Gene3D" id="1.10.8.50">
    <property type="match status" value="1"/>
</dbReference>
<evidence type="ECO:0000256" key="6">
    <source>
        <dbReference type="HAMAP-Rule" id="MF_01315"/>
    </source>
</evidence>
<dbReference type="EMBL" id="CP013694">
    <property type="protein sequence ID" value="ALU29518.1"/>
    <property type="molecule type" value="Genomic_DNA"/>
</dbReference>
<dbReference type="InterPro" id="IPR027437">
    <property type="entry name" value="Rbsml_uS13_C"/>
</dbReference>
<keyword evidence="3 6" id="KW-0694">RNA-binding</keyword>
<feature type="compositionally biased region" description="Low complexity" evidence="8">
    <location>
        <begin position="133"/>
        <end position="162"/>
    </location>
</feature>
<dbReference type="FunFam" id="4.10.910.10:FF:000002">
    <property type="entry name" value="40S ribosomal protein S18"/>
    <property type="match status" value="1"/>
</dbReference>
<evidence type="ECO:0000313" key="10">
    <source>
        <dbReference type="EMBL" id="ALU32248.1"/>
    </source>
</evidence>
<evidence type="ECO:0000313" key="11">
    <source>
        <dbReference type="Proteomes" id="UP000060043"/>
    </source>
</evidence>
<dbReference type="NCBIfam" id="NF003140">
    <property type="entry name" value="PRK04053.1"/>
    <property type="match status" value="1"/>
</dbReference>
<sequence length="170" mass="19358">MSQQQFKYIVRLFGQDVDGTMKLPYALAMIKGIGYNTAMIIIRKLNLDKDKRLGEISDEDIKKIENLLNNKIIPESPNWIYNRQKDYESGADMHLVTSDLIFYVRNDIERERRSRSWRGVRHSLGLKVRGQRTRTTGRTGATIGVRRAKAGQPQQQAKPAGPAEGGEAKK</sequence>
<dbReference type="Gene3D" id="4.10.910.10">
    <property type="entry name" value="30s ribosomal protein s13, domain 2"/>
    <property type="match status" value="1"/>
</dbReference>
<dbReference type="PANTHER" id="PTHR10871:SF3">
    <property type="entry name" value="SMALL RIBOSOMAL SUBUNIT PROTEIN US13"/>
    <property type="match status" value="1"/>
</dbReference>
<accession>A0A0U3FP18</accession>